<reference evidence="2" key="1">
    <citation type="submission" date="2021-03" db="EMBL/GenBank/DDBJ databases">
        <title>Streptomyces poriferae sp. nov., a novel marine sponge-derived Actinobacteria species with anti-MRSA activity.</title>
        <authorList>
            <person name="Sandoval-Powers M."/>
            <person name="Kralova S."/>
            <person name="Nguyen G.-S."/>
            <person name="Fawwal D."/>
            <person name="Degnes K."/>
            <person name="Klinkenberg G."/>
            <person name="Sletta H."/>
            <person name="Wentzel A."/>
            <person name="Liles M.R."/>
        </authorList>
    </citation>
    <scope>NUCLEOTIDE SEQUENCE</scope>
    <source>
        <strain evidence="2">DSM 41794</strain>
    </source>
</reference>
<proteinExistence type="predicted"/>
<keyword evidence="1" id="KW-0472">Membrane</keyword>
<evidence type="ECO:0000256" key="1">
    <source>
        <dbReference type="SAM" id="Phobius"/>
    </source>
</evidence>
<evidence type="ECO:0000313" key="2">
    <source>
        <dbReference type="EMBL" id="MBO0513588.1"/>
    </source>
</evidence>
<evidence type="ECO:0000313" key="3">
    <source>
        <dbReference type="Proteomes" id="UP000664167"/>
    </source>
</evidence>
<dbReference type="EMBL" id="JAFLRJ010000157">
    <property type="protein sequence ID" value="MBO0513588.1"/>
    <property type="molecule type" value="Genomic_DNA"/>
</dbReference>
<dbReference type="AlphaFoldDB" id="A0A939JGM8"/>
<feature type="transmembrane region" description="Helical" evidence="1">
    <location>
        <begin position="36"/>
        <end position="55"/>
    </location>
</feature>
<keyword evidence="1" id="KW-0812">Transmembrane</keyword>
<feature type="transmembrane region" description="Helical" evidence="1">
    <location>
        <begin position="134"/>
        <end position="151"/>
    </location>
</feature>
<name>A0A939JGM8_9ACTN</name>
<dbReference type="RefSeq" id="WP_206963010.1">
    <property type="nucleotide sequence ID" value="NZ_BAAAJJ010000015.1"/>
</dbReference>
<comment type="caution">
    <text evidence="2">The sequence shown here is derived from an EMBL/GenBank/DDBJ whole genome shotgun (WGS) entry which is preliminary data.</text>
</comment>
<keyword evidence="3" id="KW-1185">Reference proteome</keyword>
<gene>
    <name evidence="2" type="ORF">J0695_17530</name>
</gene>
<keyword evidence="1" id="KW-1133">Transmembrane helix</keyword>
<feature type="transmembrane region" description="Helical" evidence="1">
    <location>
        <begin position="110"/>
        <end position="128"/>
    </location>
</feature>
<evidence type="ECO:0008006" key="4">
    <source>
        <dbReference type="Google" id="ProtNLM"/>
    </source>
</evidence>
<protein>
    <recommendedName>
        <fullName evidence="4">Transmembrane protein</fullName>
    </recommendedName>
</protein>
<accession>A0A939JGM8</accession>
<feature type="transmembrane region" description="Helical" evidence="1">
    <location>
        <begin position="12"/>
        <end position="30"/>
    </location>
</feature>
<dbReference type="Proteomes" id="UP000664167">
    <property type="component" value="Unassembled WGS sequence"/>
</dbReference>
<organism evidence="2 3">
    <name type="scientific">Streptomyces beijiangensis</name>
    <dbReference type="NCBI Taxonomy" id="163361"/>
    <lineage>
        <taxon>Bacteria</taxon>
        <taxon>Bacillati</taxon>
        <taxon>Actinomycetota</taxon>
        <taxon>Actinomycetes</taxon>
        <taxon>Kitasatosporales</taxon>
        <taxon>Streptomycetaceae</taxon>
        <taxon>Streptomyces</taxon>
    </lineage>
</organism>
<sequence>MRAAWQWFSRSLAAQLVLAVLVIAAVTLLFDSHRSPAYWAVRTVLYGAVGAAFVLHSRRKETARTGSDPRAAKVLSRKIMHGTVPRDPGEQDAMRRLVTYRLHLMRRTRWAVPVMGVGIVLLLALAAATGQWAVGAFVVFGAAGVGVALWTRRRATRKLHRMDDALGRGRHALEH</sequence>